<keyword evidence="4" id="KW-0997">Cell inner membrane</keyword>
<organism evidence="12 13">
    <name type="scientific">Mesorhizobium marinum</name>
    <dbReference type="NCBI Taxonomy" id="3228790"/>
    <lineage>
        <taxon>Bacteria</taxon>
        <taxon>Pseudomonadati</taxon>
        <taxon>Pseudomonadota</taxon>
        <taxon>Alphaproteobacteria</taxon>
        <taxon>Hyphomicrobiales</taxon>
        <taxon>Phyllobacteriaceae</taxon>
        <taxon>Mesorhizobium</taxon>
    </lineage>
</organism>
<evidence type="ECO:0000256" key="5">
    <source>
        <dbReference type="ARBA" id="ARBA00022597"/>
    </source>
</evidence>
<feature type="transmembrane region" description="Helical" evidence="11">
    <location>
        <begin position="361"/>
        <end position="379"/>
    </location>
</feature>
<feature type="transmembrane region" description="Helical" evidence="11">
    <location>
        <begin position="129"/>
        <end position="148"/>
    </location>
</feature>
<evidence type="ECO:0000256" key="6">
    <source>
        <dbReference type="ARBA" id="ARBA00022692"/>
    </source>
</evidence>
<feature type="transmembrane region" description="Helical" evidence="11">
    <location>
        <begin position="160"/>
        <end position="179"/>
    </location>
</feature>
<dbReference type="EMBL" id="JBFOCI010000002">
    <property type="protein sequence ID" value="MEW9805771.1"/>
    <property type="molecule type" value="Genomic_DNA"/>
</dbReference>
<keyword evidence="13" id="KW-1185">Reference proteome</keyword>
<evidence type="ECO:0000256" key="11">
    <source>
        <dbReference type="SAM" id="Phobius"/>
    </source>
</evidence>
<evidence type="ECO:0000256" key="10">
    <source>
        <dbReference type="ARBA" id="ARBA00035686"/>
    </source>
</evidence>
<dbReference type="Pfam" id="PF02653">
    <property type="entry name" value="BPD_transp_2"/>
    <property type="match status" value="1"/>
</dbReference>
<keyword evidence="3" id="KW-1003">Cell membrane</keyword>
<keyword evidence="8 11" id="KW-0472">Membrane</keyword>
<name>A0ABV3QXI3_9HYPH</name>
<dbReference type="InterPro" id="IPR001851">
    <property type="entry name" value="ABC_transp_permease"/>
</dbReference>
<evidence type="ECO:0000313" key="13">
    <source>
        <dbReference type="Proteomes" id="UP001556196"/>
    </source>
</evidence>
<gene>
    <name evidence="12" type="ORF">ABUE31_07240</name>
</gene>
<feature type="transmembrane region" description="Helical" evidence="11">
    <location>
        <begin position="70"/>
        <end position="91"/>
    </location>
</feature>
<accession>A0ABV3QXI3</accession>
<keyword evidence="2" id="KW-0813">Transport</keyword>
<feature type="transmembrane region" description="Helical" evidence="11">
    <location>
        <begin position="32"/>
        <end position="50"/>
    </location>
</feature>
<comment type="function">
    <text evidence="9">Part of the binding-protein-dependent transport system for D-xylose. Probably responsible for the translocation of the substrate across the membrane.</text>
</comment>
<sequence length="467" mass="49146">MSSVSSSDDAPALVEEGPVARFFRATELDTRTLGMVAALLVIWVGFDVYSGMLRPNEGLFGGSFLTPRNLWTLSVQTSSIAVMSTGMVLLIVMRQLDLSVGSMLSTIAVATGVLQVFELGPWLGVGHPAIWIIAVLFALVLGALIGAFNGVLTAYAGIPAFIVTLGGLIAYSGVAWALIRGETVAPMDKTFKLIGGNGPLASIGPFWSWTLAAAACALLVLGLLNGRRQRGRVNFPQRPIWAEAFLAVCGSAAILGVTAIVNSYAWAPKIIENYAKENNIPIPPGVEDRTGDAICMAGDAVVRCNEGLVFYTGYAIPVLIALAVGFAMTFLASRTSFGRYVYAAGGNPEAAELSGINTRWLTVKVFMLMGVLVAISAIITSARLDAATNSLGQLNELYVIAAVVIGGTSLAGGVGTIYGAMLGALLMQSLQSGMTLLNFESAYKDMVVGAVLVTAVFVDQIYRRRLK</sequence>
<feature type="transmembrane region" description="Helical" evidence="11">
    <location>
        <begin position="308"/>
        <end position="332"/>
    </location>
</feature>
<dbReference type="PANTHER" id="PTHR32196">
    <property type="entry name" value="ABC TRANSPORTER PERMEASE PROTEIN YPHD-RELATED-RELATED"/>
    <property type="match status" value="1"/>
</dbReference>
<keyword evidence="5" id="KW-0762">Sugar transport</keyword>
<evidence type="ECO:0000256" key="9">
    <source>
        <dbReference type="ARBA" id="ARBA00035611"/>
    </source>
</evidence>
<keyword evidence="6 11" id="KW-0812">Transmembrane</keyword>
<comment type="caution">
    <text evidence="12">The sequence shown here is derived from an EMBL/GenBank/DDBJ whole genome shotgun (WGS) entry which is preliminary data.</text>
</comment>
<comment type="subcellular location">
    <subcellularLocation>
        <location evidence="1">Cell membrane</location>
        <topology evidence="1">Multi-pass membrane protein</topology>
    </subcellularLocation>
</comment>
<feature type="transmembrane region" description="Helical" evidence="11">
    <location>
        <begin position="98"/>
        <end position="117"/>
    </location>
</feature>
<evidence type="ECO:0000256" key="7">
    <source>
        <dbReference type="ARBA" id="ARBA00022989"/>
    </source>
</evidence>
<evidence type="ECO:0000256" key="2">
    <source>
        <dbReference type="ARBA" id="ARBA00022448"/>
    </source>
</evidence>
<dbReference type="CDD" id="cd06579">
    <property type="entry name" value="TM_PBP1_transp_AraH_like"/>
    <property type="match status" value="1"/>
</dbReference>
<dbReference type="RefSeq" id="WP_367722857.1">
    <property type="nucleotide sequence ID" value="NZ_JBFOCH010000002.1"/>
</dbReference>
<proteinExistence type="predicted"/>
<evidence type="ECO:0000256" key="1">
    <source>
        <dbReference type="ARBA" id="ARBA00004651"/>
    </source>
</evidence>
<feature type="transmembrane region" description="Helical" evidence="11">
    <location>
        <begin position="399"/>
        <end position="426"/>
    </location>
</feature>
<dbReference type="PANTHER" id="PTHR32196:SF32">
    <property type="entry name" value="XYLOSE TRANSPORT SYSTEM PERMEASE PROTEIN XYLH"/>
    <property type="match status" value="1"/>
</dbReference>
<feature type="transmembrane region" description="Helical" evidence="11">
    <location>
        <begin position="206"/>
        <end position="224"/>
    </location>
</feature>
<feature type="transmembrane region" description="Helical" evidence="11">
    <location>
        <begin position="244"/>
        <end position="267"/>
    </location>
</feature>
<protein>
    <recommendedName>
        <fullName evidence="10">Xylose transport system permease protein XylH</fullName>
    </recommendedName>
</protein>
<evidence type="ECO:0000256" key="3">
    <source>
        <dbReference type="ARBA" id="ARBA00022475"/>
    </source>
</evidence>
<reference evidence="12 13" key="1">
    <citation type="submission" date="2024-06" db="EMBL/GenBank/DDBJ databases">
        <authorList>
            <person name="Tuo L."/>
        </authorList>
    </citation>
    <scope>NUCLEOTIDE SEQUENCE [LARGE SCALE GENOMIC DNA]</scope>
    <source>
        <strain evidence="12 13">ZMM04-5</strain>
    </source>
</reference>
<keyword evidence="7 11" id="KW-1133">Transmembrane helix</keyword>
<evidence type="ECO:0000256" key="4">
    <source>
        <dbReference type="ARBA" id="ARBA00022519"/>
    </source>
</evidence>
<evidence type="ECO:0000313" key="12">
    <source>
        <dbReference type="EMBL" id="MEW9805771.1"/>
    </source>
</evidence>
<evidence type="ECO:0000256" key="8">
    <source>
        <dbReference type="ARBA" id="ARBA00023136"/>
    </source>
</evidence>
<dbReference type="Proteomes" id="UP001556196">
    <property type="component" value="Unassembled WGS sequence"/>
</dbReference>